<dbReference type="InterPro" id="IPR013762">
    <property type="entry name" value="Integrase-like_cat_sf"/>
</dbReference>
<evidence type="ECO:0000256" key="2">
    <source>
        <dbReference type="ARBA" id="ARBA00022908"/>
    </source>
</evidence>
<dbReference type="Proteomes" id="UP000471409">
    <property type="component" value="Unassembled WGS sequence"/>
</dbReference>
<dbReference type="InterPro" id="IPR038488">
    <property type="entry name" value="Integrase_DNA-bd_sf"/>
</dbReference>
<dbReference type="InterPro" id="IPR025166">
    <property type="entry name" value="Integrase_DNA_bind_dom"/>
</dbReference>
<dbReference type="PROSITE" id="PS51898">
    <property type="entry name" value="TYR_RECOMBINASE"/>
    <property type="match status" value="1"/>
</dbReference>
<dbReference type="Pfam" id="PF13356">
    <property type="entry name" value="Arm-DNA-bind_3"/>
    <property type="match status" value="1"/>
</dbReference>
<dbReference type="InterPro" id="IPR002104">
    <property type="entry name" value="Integrase_catalytic"/>
</dbReference>
<reference evidence="6 7" key="1">
    <citation type="submission" date="2020-01" db="EMBL/GenBank/DDBJ databases">
        <title>Rhizobium genotypes associated with high levels of biological nitrogen fixation by grain legumes in a temperate-maritime cropping system.</title>
        <authorList>
            <person name="Maluk M."/>
            <person name="Francesc Ferrando Molina F."/>
            <person name="Lopez Del Egido L."/>
            <person name="Lafos M."/>
            <person name="Langarica-Fuentes A."/>
            <person name="Gebre Yohannes G."/>
            <person name="Young M.W."/>
            <person name="Martin P."/>
            <person name="Gantlett R."/>
            <person name="Kenicer G."/>
            <person name="Hawes C."/>
            <person name="Begg G.S."/>
            <person name="Quilliam R.S."/>
            <person name="Squire G.R."/>
            <person name="Poole P.S."/>
            <person name="Young P.W."/>
            <person name="Iannetta P.M."/>
            <person name="James E.K."/>
        </authorList>
    </citation>
    <scope>NUCLEOTIDE SEQUENCE [LARGE SCALE GENOMIC DNA]</scope>
    <source>
        <strain evidence="6 7">JHI944</strain>
    </source>
</reference>
<dbReference type="GO" id="GO:0015074">
    <property type="term" value="P:DNA integration"/>
    <property type="evidence" value="ECO:0007669"/>
    <property type="project" value="UniProtKB-KW"/>
</dbReference>
<keyword evidence="4" id="KW-0233">DNA recombination</keyword>
<evidence type="ECO:0000313" key="6">
    <source>
        <dbReference type="EMBL" id="NEK53236.1"/>
    </source>
</evidence>
<accession>A0A6P0DPX9</accession>
<name>A0A6P0DPX9_RHILE</name>
<keyword evidence="3" id="KW-0238">DNA-binding</keyword>
<dbReference type="Gene3D" id="1.10.150.130">
    <property type="match status" value="1"/>
</dbReference>
<evidence type="ECO:0000259" key="5">
    <source>
        <dbReference type="PROSITE" id="PS51898"/>
    </source>
</evidence>
<dbReference type="Pfam" id="PF00589">
    <property type="entry name" value="Phage_integrase"/>
    <property type="match status" value="1"/>
</dbReference>
<dbReference type="InterPro" id="IPR011010">
    <property type="entry name" value="DNA_brk_join_enz"/>
</dbReference>
<feature type="domain" description="Tyr recombinase" evidence="5">
    <location>
        <begin position="214"/>
        <end position="400"/>
    </location>
</feature>
<dbReference type="PANTHER" id="PTHR30629">
    <property type="entry name" value="PROPHAGE INTEGRASE"/>
    <property type="match status" value="1"/>
</dbReference>
<dbReference type="EMBL" id="WXXP01000013">
    <property type="protein sequence ID" value="NEK53236.1"/>
    <property type="molecule type" value="Genomic_DNA"/>
</dbReference>
<dbReference type="AlphaFoldDB" id="A0A6P0DPX9"/>
<dbReference type="Gene3D" id="1.10.443.10">
    <property type="entry name" value="Intergrase catalytic core"/>
    <property type="match status" value="1"/>
</dbReference>
<dbReference type="GO" id="GO:0003677">
    <property type="term" value="F:DNA binding"/>
    <property type="evidence" value="ECO:0007669"/>
    <property type="project" value="UniProtKB-KW"/>
</dbReference>
<keyword evidence="2" id="KW-0229">DNA integration</keyword>
<dbReference type="SUPFAM" id="SSF56349">
    <property type="entry name" value="DNA breaking-rejoining enzymes"/>
    <property type="match status" value="1"/>
</dbReference>
<evidence type="ECO:0000256" key="3">
    <source>
        <dbReference type="ARBA" id="ARBA00023125"/>
    </source>
</evidence>
<proteinExistence type="inferred from homology"/>
<dbReference type="Gene3D" id="3.30.160.390">
    <property type="entry name" value="Integrase, DNA-binding domain"/>
    <property type="match status" value="1"/>
</dbReference>
<sequence>MKTRLTPDFVKNLQPEEGKRLEFRDTEERGLVLRVTPTGNKSWSIRYEAPDGTMRRKTYQYPEIGLARARELIRKLRGQVAEGRDVIAEERKAKDDAKAEAARETLSDVATAYFAACLVGTQRIGDRVRVKAPKTLAQEERVWKADIEPKFGKRIVATLTKKEIIQWVDALTGRAPSAGRAGFHLLRQMLNFAVTRDIIPMNPAPHVAVKAIDPRTRWLTDDELRKIWALLNDIEARAEVEVSDEMALLLQMMLLEPLRASEVAGMEWAEIEGDVWTIPAPRMKGKRQHVMPLTAPAMALLERARQIIGDDMLVFRSARSGRPLHAASIGAAFKRIVEHLDMPRATPHDFRRTALTNICGDRIGIPRSTGKLLLAHADHDMTGKHYDMNDYLGEKRRTADAWANLLMGIVAETPSDGGGKVIAFLRKQA</sequence>
<comment type="similarity">
    <text evidence="1">Belongs to the 'phage' integrase family.</text>
</comment>
<dbReference type="InterPro" id="IPR010998">
    <property type="entry name" value="Integrase_recombinase_N"/>
</dbReference>
<dbReference type="CDD" id="cd00801">
    <property type="entry name" value="INT_P4_C"/>
    <property type="match status" value="1"/>
</dbReference>
<evidence type="ECO:0000256" key="4">
    <source>
        <dbReference type="ARBA" id="ARBA00023172"/>
    </source>
</evidence>
<dbReference type="InterPro" id="IPR050808">
    <property type="entry name" value="Phage_Integrase"/>
</dbReference>
<dbReference type="PANTHER" id="PTHR30629:SF2">
    <property type="entry name" value="PROPHAGE INTEGRASE INTS-RELATED"/>
    <property type="match status" value="1"/>
</dbReference>
<organism evidence="6 7">
    <name type="scientific">Rhizobium leguminosarum</name>
    <dbReference type="NCBI Taxonomy" id="384"/>
    <lineage>
        <taxon>Bacteria</taxon>
        <taxon>Pseudomonadati</taxon>
        <taxon>Pseudomonadota</taxon>
        <taxon>Alphaproteobacteria</taxon>
        <taxon>Hyphomicrobiales</taxon>
        <taxon>Rhizobiaceae</taxon>
        <taxon>Rhizobium/Agrobacterium group</taxon>
        <taxon>Rhizobium</taxon>
    </lineage>
</organism>
<comment type="caution">
    <text evidence="6">The sequence shown here is derived from an EMBL/GenBank/DDBJ whole genome shotgun (WGS) entry which is preliminary data.</text>
</comment>
<evidence type="ECO:0000256" key="1">
    <source>
        <dbReference type="ARBA" id="ARBA00008857"/>
    </source>
</evidence>
<gene>
    <name evidence="6" type="ORF">GUK36_27835</name>
</gene>
<evidence type="ECO:0000313" key="7">
    <source>
        <dbReference type="Proteomes" id="UP000471409"/>
    </source>
</evidence>
<protein>
    <submittedName>
        <fullName evidence="6">Tyrosine-type recombinase/integrase</fullName>
    </submittedName>
</protein>
<dbReference type="GO" id="GO:0006310">
    <property type="term" value="P:DNA recombination"/>
    <property type="evidence" value="ECO:0007669"/>
    <property type="project" value="UniProtKB-KW"/>
</dbReference>
<dbReference type="RefSeq" id="WP_164000164.1">
    <property type="nucleotide sequence ID" value="NZ_WXXP01000013.1"/>
</dbReference>